<dbReference type="PANTHER" id="PTHR33993">
    <property type="entry name" value="GLYOXALASE-RELATED"/>
    <property type="match status" value="1"/>
</dbReference>
<evidence type="ECO:0000259" key="1">
    <source>
        <dbReference type="PROSITE" id="PS51819"/>
    </source>
</evidence>
<dbReference type="STRING" id="633149.Bresu_3238"/>
<reference evidence="3" key="1">
    <citation type="journal article" date="2011" name="J. Bacteriol.">
        <title>Genome sequences of eight morphologically diverse alphaproteobacteria.</title>
        <authorList>
            <consortium name="US DOE Joint Genome Institute"/>
            <person name="Brown P.J."/>
            <person name="Kysela D.T."/>
            <person name="Buechlein A."/>
            <person name="Hemmerich C."/>
            <person name="Brun Y.V."/>
        </authorList>
    </citation>
    <scope>NUCLEOTIDE SEQUENCE [LARGE SCALE GENOMIC DNA]</scope>
    <source>
        <strain evidence="3">ATCC 15264 / DSM 4735 / LMG 14903 / NBRC 16000 / CB 81</strain>
    </source>
</reference>
<sequence length="123" mass="13470">MDNPVRYFEVPVLDLDRAQAFYERVLQVTLERQIVDGYDMALFPWVEGGPGATGALARGDVYVPAKAGALVYFTVVDIEQAVHRAQAEGARLLYAVKVVPGGRVAEVEDSEGNRMALFQVVEA</sequence>
<dbReference type="GO" id="GO:0051213">
    <property type="term" value="F:dioxygenase activity"/>
    <property type="evidence" value="ECO:0007669"/>
    <property type="project" value="UniProtKB-KW"/>
</dbReference>
<keyword evidence="2" id="KW-0560">Oxidoreductase</keyword>
<dbReference type="InterPro" id="IPR004360">
    <property type="entry name" value="Glyas_Fos-R_dOase_dom"/>
</dbReference>
<dbReference type="SUPFAM" id="SSF54593">
    <property type="entry name" value="Glyoxalase/Bleomycin resistance protein/Dihydroxybiphenyl dioxygenase"/>
    <property type="match status" value="1"/>
</dbReference>
<name>D9QFM9_BRESC</name>
<dbReference type="PANTHER" id="PTHR33993:SF2">
    <property type="entry name" value="VOC DOMAIN-CONTAINING PROTEIN"/>
    <property type="match status" value="1"/>
</dbReference>
<dbReference type="RefSeq" id="WP_013270644.1">
    <property type="nucleotide sequence ID" value="NC_014375.1"/>
</dbReference>
<dbReference type="Gene3D" id="3.10.180.10">
    <property type="entry name" value="2,3-Dihydroxybiphenyl 1,2-Dioxygenase, domain 1"/>
    <property type="match status" value="1"/>
</dbReference>
<dbReference type="Proteomes" id="UP000002696">
    <property type="component" value="Chromosome"/>
</dbReference>
<dbReference type="InterPro" id="IPR037523">
    <property type="entry name" value="VOC_core"/>
</dbReference>
<dbReference type="OrthoDB" id="9796521at2"/>
<dbReference type="PROSITE" id="PS51819">
    <property type="entry name" value="VOC"/>
    <property type="match status" value="1"/>
</dbReference>
<dbReference type="Pfam" id="PF00903">
    <property type="entry name" value="Glyoxalase"/>
    <property type="match status" value="1"/>
</dbReference>
<dbReference type="InParanoid" id="D9QFM9"/>
<accession>D9QFM9</accession>
<proteinExistence type="predicted"/>
<dbReference type="KEGG" id="bsb:Bresu_3238"/>
<evidence type="ECO:0000313" key="3">
    <source>
        <dbReference type="Proteomes" id="UP000002696"/>
    </source>
</evidence>
<evidence type="ECO:0000313" key="2">
    <source>
        <dbReference type="EMBL" id="ADL02544.1"/>
    </source>
</evidence>
<dbReference type="CDD" id="cd07247">
    <property type="entry name" value="SgaA_N_like"/>
    <property type="match status" value="1"/>
</dbReference>
<keyword evidence="2" id="KW-0223">Dioxygenase</keyword>
<organism evidence="2 3">
    <name type="scientific">Brevundimonas subvibrioides (strain ATCC 15264 / DSM 4735 / LMG 14903 / NBRC 16000 / CB 81)</name>
    <name type="common">Caulobacter subvibrioides</name>
    <dbReference type="NCBI Taxonomy" id="633149"/>
    <lineage>
        <taxon>Bacteria</taxon>
        <taxon>Pseudomonadati</taxon>
        <taxon>Pseudomonadota</taxon>
        <taxon>Alphaproteobacteria</taxon>
        <taxon>Caulobacterales</taxon>
        <taxon>Caulobacteraceae</taxon>
        <taxon>Brevundimonas</taxon>
    </lineage>
</organism>
<protein>
    <submittedName>
        <fullName evidence="2">Glyoxalase/bleomycin resistance protein/dioxygenase</fullName>
    </submittedName>
</protein>
<dbReference type="BioCyc" id="BSUB633149:G1GM8-3253-MONOMER"/>
<dbReference type="eggNOG" id="COG3324">
    <property type="taxonomic scope" value="Bacteria"/>
</dbReference>
<dbReference type="AlphaFoldDB" id="D9QFM9"/>
<feature type="domain" description="VOC" evidence="1">
    <location>
        <begin position="4"/>
        <end position="120"/>
    </location>
</feature>
<dbReference type="HOGENOM" id="CLU_127592_0_1_5"/>
<dbReference type="EMBL" id="CP002102">
    <property type="protein sequence ID" value="ADL02544.1"/>
    <property type="molecule type" value="Genomic_DNA"/>
</dbReference>
<gene>
    <name evidence="2" type="ordered locus">Bresu_3238</name>
</gene>
<dbReference type="InterPro" id="IPR052164">
    <property type="entry name" value="Anthracycline_SecMetBiosynth"/>
</dbReference>
<dbReference type="InterPro" id="IPR029068">
    <property type="entry name" value="Glyas_Bleomycin-R_OHBP_Dase"/>
</dbReference>
<keyword evidence="3" id="KW-1185">Reference proteome</keyword>